<keyword evidence="1" id="KW-0175">Coiled coil</keyword>
<accession>A0A0C2S5W0</accession>
<dbReference type="RefSeq" id="WP_041086593.1">
    <property type="nucleotide sequence ID" value="NZ_JXRP01000009.1"/>
</dbReference>
<protein>
    <submittedName>
        <fullName evidence="2">Uncharacterized protein</fullName>
    </submittedName>
</protein>
<dbReference type="PATRIC" id="fig|889306.3.peg.900"/>
<dbReference type="Proteomes" id="UP000031938">
    <property type="component" value="Unassembled WGS sequence"/>
</dbReference>
<reference evidence="2 3" key="1">
    <citation type="submission" date="2015-01" db="EMBL/GenBank/DDBJ databases">
        <title>Genome sequencing of Jeotgalibacillus soli.</title>
        <authorList>
            <person name="Goh K.M."/>
            <person name="Chan K.-G."/>
            <person name="Yaakop A.S."/>
            <person name="Ee R."/>
            <person name="Gan H.M."/>
            <person name="Chan C.S."/>
        </authorList>
    </citation>
    <scope>NUCLEOTIDE SEQUENCE [LARGE SCALE GENOMIC DNA]</scope>
    <source>
        <strain evidence="2 3">P9</strain>
    </source>
</reference>
<feature type="coiled-coil region" evidence="1">
    <location>
        <begin position="5"/>
        <end position="53"/>
    </location>
</feature>
<keyword evidence="3" id="KW-1185">Reference proteome</keyword>
<evidence type="ECO:0000256" key="1">
    <source>
        <dbReference type="SAM" id="Coils"/>
    </source>
</evidence>
<comment type="caution">
    <text evidence="2">The sequence shown here is derived from an EMBL/GenBank/DDBJ whole genome shotgun (WGS) entry which is preliminary data.</text>
</comment>
<dbReference type="OrthoDB" id="3540923at2"/>
<name>A0A0C2S5W0_9BACL</name>
<dbReference type="AlphaFoldDB" id="A0A0C2S5W0"/>
<evidence type="ECO:0000313" key="3">
    <source>
        <dbReference type="Proteomes" id="UP000031938"/>
    </source>
</evidence>
<proteinExistence type="predicted"/>
<feature type="coiled-coil region" evidence="1">
    <location>
        <begin position="211"/>
        <end position="238"/>
    </location>
</feature>
<organism evidence="2 3">
    <name type="scientific">Jeotgalibacillus soli</name>
    <dbReference type="NCBI Taxonomy" id="889306"/>
    <lineage>
        <taxon>Bacteria</taxon>
        <taxon>Bacillati</taxon>
        <taxon>Bacillota</taxon>
        <taxon>Bacilli</taxon>
        <taxon>Bacillales</taxon>
        <taxon>Caryophanaceae</taxon>
        <taxon>Jeotgalibacillus</taxon>
    </lineage>
</organism>
<dbReference type="EMBL" id="JXRP01000009">
    <property type="protein sequence ID" value="KIL49429.1"/>
    <property type="molecule type" value="Genomic_DNA"/>
</dbReference>
<evidence type="ECO:0000313" key="2">
    <source>
        <dbReference type="EMBL" id="KIL49429.1"/>
    </source>
</evidence>
<gene>
    <name evidence="2" type="ORF">KP78_08970</name>
</gene>
<sequence length="316" mass="37185">MWSDLQERQAQLQLKINERDKYKRKLASLLEQLAEQQNKRDMLGKKLTKEQRDVQNLEQFSFMNLYRKWSGKMDEIREKEITEIAEIELKWNEAVKMAKDIEQDCQQVNQKISEAEWIGLDQKWQALMKEKEEWLRTHTEIERDLLEVVYQKRTNQETVIREIDEALSAGNRTISALRQASDHLDSAKSMSTWDTFFGGGFIVTAMKHNSLDQSEDAIHRAQVELRRFDTELQDVKNVVSQNVTVERGSFLTFADYFFDDIFSDWTIHSRITSSQENLEEATRKVTEICEALQSQLKELRAENIQTNEQIRGIIEG</sequence>
<feature type="coiled-coil region" evidence="1">
    <location>
        <begin position="278"/>
        <end position="309"/>
    </location>
</feature>
<dbReference type="STRING" id="889306.KP78_08970"/>